<feature type="compositionally biased region" description="Low complexity" evidence="2">
    <location>
        <begin position="69"/>
        <end position="108"/>
    </location>
</feature>
<gene>
    <name evidence="3" type="ORF">Afil01_13110</name>
</gene>
<dbReference type="Proteomes" id="UP001165079">
    <property type="component" value="Unassembled WGS sequence"/>
</dbReference>
<organism evidence="3 4">
    <name type="scientific">Actinorhabdospora filicis</name>
    <dbReference type="NCBI Taxonomy" id="1785913"/>
    <lineage>
        <taxon>Bacteria</taxon>
        <taxon>Bacillati</taxon>
        <taxon>Actinomycetota</taxon>
        <taxon>Actinomycetes</taxon>
        <taxon>Micromonosporales</taxon>
        <taxon>Micromonosporaceae</taxon>
        <taxon>Actinorhabdospora</taxon>
    </lineage>
</organism>
<feature type="compositionally biased region" description="Polar residues" evidence="2">
    <location>
        <begin position="236"/>
        <end position="246"/>
    </location>
</feature>
<feature type="compositionally biased region" description="Low complexity" evidence="2">
    <location>
        <begin position="171"/>
        <end position="182"/>
    </location>
</feature>
<name>A0A9W6W7F3_9ACTN</name>
<accession>A0A9W6W7F3</accession>
<feature type="compositionally biased region" description="Basic and acidic residues" evidence="2">
    <location>
        <begin position="114"/>
        <end position="132"/>
    </location>
</feature>
<comment type="caution">
    <text evidence="3">The sequence shown here is derived from an EMBL/GenBank/DDBJ whole genome shotgun (WGS) entry which is preliminary data.</text>
</comment>
<dbReference type="AlphaFoldDB" id="A0A9W6W7F3"/>
<dbReference type="EMBL" id="BSTX01000001">
    <property type="protein sequence ID" value="GLZ76504.1"/>
    <property type="molecule type" value="Genomic_DNA"/>
</dbReference>
<feature type="region of interest" description="Disordered" evidence="2">
    <location>
        <begin position="1"/>
        <end position="183"/>
    </location>
</feature>
<evidence type="ECO:0000256" key="1">
    <source>
        <dbReference type="SAM" id="Coils"/>
    </source>
</evidence>
<feature type="compositionally biased region" description="Polar residues" evidence="2">
    <location>
        <begin position="367"/>
        <end position="379"/>
    </location>
</feature>
<protein>
    <submittedName>
        <fullName evidence="3">Uncharacterized protein</fullName>
    </submittedName>
</protein>
<feature type="compositionally biased region" description="Basic and acidic residues" evidence="2">
    <location>
        <begin position="323"/>
        <end position="347"/>
    </location>
</feature>
<feature type="compositionally biased region" description="Basic and acidic residues" evidence="2">
    <location>
        <begin position="1"/>
        <end position="33"/>
    </location>
</feature>
<evidence type="ECO:0000256" key="2">
    <source>
        <dbReference type="SAM" id="MobiDB-lite"/>
    </source>
</evidence>
<keyword evidence="1" id="KW-0175">Coiled coil</keyword>
<evidence type="ECO:0000313" key="3">
    <source>
        <dbReference type="EMBL" id="GLZ76504.1"/>
    </source>
</evidence>
<feature type="compositionally biased region" description="Basic and acidic residues" evidence="2">
    <location>
        <begin position="205"/>
        <end position="223"/>
    </location>
</feature>
<feature type="coiled-coil region" evidence="1">
    <location>
        <begin position="563"/>
        <end position="590"/>
    </location>
</feature>
<dbReference type="SUPFAM" id="SSF58113">
    <property type="entry name" value="Apolipoprotein A-I"/>
    <property type="match status" value="1"/>
</dbReference>
<reference evidence="3" key="1">
    <citation type="submission" date="2023-03" db="EMBL/GenBank/DDBJ databases">
        <title>Actinorhabdospora filicis NBRC 111898.</title>
        <authorList>
            <person name="Ichikawa N."/>
            <person name="Sato H."/>
            <person name="Tonouchi N."/>
        </authorList>
    </citation>
    <scope>NUCLEOTIDE SEQUENCE</scope>
    <source>
        <strain evidence="3">NBRC 111898</strain>
    </source>
</reference>
<feature type="region of interest" description="Disordered" evidence="2">
    <location>
        <begin position="202"/>
        <end position="393"/>
    </location>
</feature>
<keyword evidence="4" id="KW-1185">Reference proteome</keyword>
<evidence type="ECO:0000313" key="4">
    <source>
        <dbReference type="Proteomes" id="UP001165079"/>
    </source>
</evidence>
<proteinExistence type="predicted"/>
<sequence length="1257" mass="132042">MEPAVEHERAPSAPPRRPDRPDVERPAGDDHAPARTTPGLSQRSALALQRKAGNRAVAALAAKQKGPKVPAQRTAAPAAAQATSAPASASADTAVTAAPEAAEDFAPPVQRLTEAPDHRPGAASDPKFKTLKTDVSNKASTMRAHPPATKEADAAAKAAKPPADDKEAQGKAANAEKMNAAKPGEFDKAAFIKAVNDAIAAKAPKNLDEADKFGDSGKADGVKQDVSNKVGDGKKQSSSAIETTTKAPPDLAAAKEKPVEPLAADKPPATPGTPDPAKAIPDKAPPAATDFSQGPKDVNAEMASNEVTEEQLAKGNEPAFDTALKEKKAGEEHAKTAPGEVRAKENETLTSAKADAQAEGANAMKALSTTRNKSGQDVSSGKGKAQSEDERKRVEVTGKLQKVFDATKTDVEKILTELDGKVDAKFTTEEAKVRKAFTDEHSKKMDEYKDKRYSGFTGKLKWVKDKFMGLPAEANQIFVAARQTYVNGMQGVISGVADLIGQELGKAKQRIAKGREDLQLEVQKLPKDLQAIGKQAAGDFSGKFDELTEQVNSKQNELVDTLATKYNDALKAVDEEIAAEKEKNKGLVAKAMDAVAGVIKTIIELKNMLMNVLARAVQAVMAIIKDPIGFLGNLISAIGSGLKSFIANIAGHLKKGLIGWLLGTASGAGLQLPAKFDLQGILGMIASMLGLTWAAIRGRIVSKGVPEQAMVAVEASVPIAQKLASGGVAGIWEDIKEQVGDLKENLLGKITEYLVPTVLVAGITWIISLLNPASAFIKACKAIIDIVTFIFTRGAQIMEFVNSVLDAIIAIAKGGGGGVGALIENALAKSIPVLIGFLAALLGVGGIADKVKKFFQALSKPVMKAVDWVVGKIVGFGKKIWAKLKDKFGKKKDGKDGKPGDAKDVEAPKKLVEPAEVSITKVSPELAKEISAAEDGKTIHQGGGGDPKQVTKSLLTAHSDAKYDKASGTLTLPKVSDPGASSLSALGSQLAGQTGVSKVSMVKKGESVELYGEINPRTRLAKIAGLPTDEALLRIAVTQNGIVDFLKAMAAGKTLKLTQGAVSGDFAMADLVTAWGNQKNVDFLKNKFRDAMKGSHEWLPSNYILEVTQRAAADIVEGPKWIDLQHELRSDTFQIVYSPSKAAPEIVNESVGGGPKKDYSVPSGHVGAVYYPGRSGKEKTAGSSNFHDDLRTAFTSSTTVKGAAAAALAVAKAWVWDGSAMNPEIHPACTDKNGSTVSGAGQAVHRAAIEALFKRFT</sequence>